<dbReference type="Gene3D" id="2.60.40.10">
    <property type="entry name" value="Immunoglobulins"/>
    <property type="match status" value="1"/>
</dbReference>
<evidence type="ECO:0000256" key="4">
    <source>
        <dbReference type="ARBA" id="ARBA00022801"/>
    </source>
</evidence>
<evidence type="ECO:0000256" key="3">
    <source>
        <dbReference type="ARBA" id="ARBA00012756"/>
    </source>
</evidence>
<feature type="non-terminal residue" evidence="7">
    <location>
        <position position="247"/>
    </location>
</feature>
<dbReference type="Pfam" id="PF02837">
    <property type="entry name" value="Glyco_hydro_2_N"/>
    <property type="match status" value="1"/>
</dbReference>
<evidence type="ECO:0000256" key="1">
    <source>
        <dbReference type="ARBA" id="ARBA00001412"/>
    </source>
</evidence>
<dbReference type="EC" id="3.2.1.23" evidence="3"/>
<evidence type="ECO:0000313" key="7">
    <source>
        <dbReference type="EMBL" id="MBW7460961.1"/>
    </source>
</evidence>
<sequence>HYAESPDMAPGDFMARTYSDNGWSEIPVPGNWQMHGWGIPHYSSCPYPFPVDPPHVPANNPVGCYRTAFRVKDSWADREIRLMFEGVDSAFHLWINGEPAGYSQGSHFHSEFDITRFLVPGDNILAVQVYQWCDGSYLESQDKWRLSGIFRDVYLLALPAVTVRDAFVQTRLDESLEEAELTIRLNVAELAAGSGYSRSGWTLQLALLDAEHHPVVSRSEAVQFPDGEKELIIPISESVSAPRTWTA</sequence>
<dbReference type="Proteomes" id="UP001519887">
    <property type="component" value="Unassembled WGS sequence"/>
</dbReference>
<feature type="domain" description="Glycosyl hydrolases family 2 sugar binding" evidence="6">
    <location>
        <begin position="24"/>
        <end position="159"/>
    </location>
</feature>
<dbReference type="Gene3D" id="2.60.120.260">
    <property type="entry name" value="Galactose-binding domain-like"/>
    <property type="match status" value="1"/>
</dbReference>
<evidence type="ECO:0000313" key="8">
    <source>
        <dbReference type="Proteomes" id="UP001519887"/>
    </source>
</evidence>
<comment type="similarity">
    <text evidence="2">Belongs to the glycosyl hydrolase 2 family.</text>
</comment>
<keyword evidence="5" id="KW-0326">Glycosidase</keyword>
<evidence type="ECO:0000256" key="5">
    <source>
        <dbReference type="ARBA" id="ARBA00023295"/>
    </source>
</evidence>
<dbReference type="InterPro" id="IPR006104">
    <property type="entry name" value="Glyco_hydro_2_N"/>
</dbReference>
<keyword evidence="4" id="KW-0378">Hydrolase</keyword>
<feature type="non-terminal residue" evidence="7">
    <location>
        <position position="1"/>
    </location>
</feature>
<protein>
    <recommendedName>
        <fullName evidence="3">beta-galactosidase</fullName>
        <ecNumber evidence="3">3.2.1.23</ecNumber>
    </recommendedName>
</protein>
<accession>A0ABS7CJ50</accession>
<name>A0ABS7CJ50_9BACL</name>
<dbReference type="InterPro" id="IPR050347">
    <property type="entry name" value="Bact_Beta-galactosidase"/>
</dbReference>
<organism evidence="7 8">
    <name type="scientific">Paenibacillus sepulcri</name>
    <dbReference type="NCBI Taxonomy" id="359917"/>
    <lineage>
        <taxon>Bacteria</taxon>
        <taxon>Bacillati</taxon>
        <taxon>Bacillota</taxon>
        <taxon>Bacilli</taxon>
        <taxon>Bacillales</taxon>
        <taxon>Paenibacillaceae</taxon>
        <taxon>Paenibacillus</taxon>
    </lineage>
</organism>
<dbReference type="PANTHER" id="PTHR46323:SF2">
    <property type="entry name" value="BETA-GALACTOSIDASE"/>
    <property type="match status" value="1"/>
</dbReference>
<keyword evidence="8" id="KW-1185">Reference proteome</keyword>
<proteinExistence type="inferred from homology"/>
<dbReference type="EMBL" id="JAHZIK010002581">
    <property type="protein sequence ID" value="MBW7460961.1"/>
    <property type="molecule type" value="Genomic_DNA"/>
</dbReference>
<dbReference type="PANTHER" id="PTHR46323">
    <property type="entry name" value="BETA-GALACTOSIDASE"/>
    <property type="match status" value="1"/>
</dbReference>
<dbReference type="InterPro" id="IPR013783">
    <property type="entry name" value="Ig-like_fold"/>
</dbReference>
<gene>
    <name evidence="7" type="ORF">K0U00_43590</name>
</gene>
<dbReference type="SUPFAM" id="SSF49785">
    <property type="entry name" value="Galactose-binding domain-like"/>
    <property type="match status" value="1"/>
</dbReference>
<evidence type="ECO:0000259" key="6">
    <source>
        <dbReference type="Pfam" id="PF02837"/>
    </source>
</evidence>
<dbReference type="InterPro" id="IPR008979">
    <property type="entry name" value="Galactose-bd-like_sf"/>
</dbReference>
<evidence type="ECO:0000256" key="2">
    <source>
        <dbReference type="ARBA" id="ARBA00007401"/>
    </source>
</evidence>
<comment type="catalytic activity">
    <reaction evidence="1">
        <text>Hydrolysis of terminal non-reducing beta-D-galactose residues in beta-D-galactosides.</text>
        <dbReference type="EC" id="3.2.1.23"/>
    </reaction>
</comment>
<reference evidence="7 8" key="1">
    <citation type="submission" date="2021-07" db="EMBL/GenBank/DDBJ databases">
        <title>Paenibacillus radiodurans sp. nov., isolated from the southeastern edge of Tengger Desert.</title>
        <authorList>
            <person name="Zhang G."/>
        </authorList>
    </citation>
    <scope>NUCLEOTIDE SEQUENCE [LARGE SCALE GENOMIC DNA]</scope>
    <source>
        <strain evidence="7 8">CCM 7311</strain>
    </source>
</reference>
<comment type="caution">
    <text evidence="7">The sequence shown here is derived from an EMBL/GenBank/DDBJ whole genome shotgun (WGS) entry which is preliminary data.</text>
</comment>